<dbReference type="Proteomes" id="UP000000493">
    <property type="component" value="Chromosome"/>
</dbReference>
<feature type="transmembrane region" description="Helical" evidence="8">
    <location>
        <begin position="204"/>
        <end position="226"/>
    </location>
</feature>
<dbReference type="PANTHER" id="PTHR21716">
    <property type="entry name" value="TRANSMEMBRANE PROTEIN"/>
    <property type="match status" value="1"/>
</dbReference>
<dbReference type="AlphaFoldDB" id="A0A7U3ZKU7"/>
<reference evidence="10" key="1">
    <citation type="submission" date="2011-06" db="EMBL/GenBank/DDBJ databases">
        <title>The complete genome of chromosome of Runella slithyformis DSM 19594.</title>
        <authorList>
            <consortium name="US DOE Joint Genome Institute (JGI-PGF)"/>
            <person name="Lucas S."/>
            <person name="Han J."/>
            <person name="Lapidus A."/>
            <person name="Bruce D."/>
            <person name="Goodwin L."/>
            <person name="Pitluck S."/>
            <person name="Peters L."/>
            <person name="Kyrpides N."/>
            <person name="Mavromatis K."/>
            <person name="Ivanova N."/>
            <person name="Ovchinnikova G."/>
            <person name="Zhang X."/>
            <person name="Misra M."/>
            <person name="Detter J.C."/>
            <person name="Tapia R."/>
            <person name="Han C."/>
            <person name="Land M."/>
            <person name="Hauser L."/>
            <person name="Markowitz V."/>
            <person name="Cheng J.-F."/>
            <person name="Hugenholtz P."/>
            <person name="Woyke T."/>
            <person name="Wu D."/>
            <person name="Tindall B."/>
            <person name="Faehrich R."/>
            <person name="Brambilla E."/>
            <person name="Klenk H.-P."/>
            <person name="Eisen J.A."/>
        </authorList>
    </citation>
    <scope>NUCLEOTIDE SEQUENCE [LARGE SCALE GENOMIC DNA]</scope>
    <source>
        <strain evidence="10">ATCC 29530 / DSM 19594 / LMG 11500 / NCIMB 11436 / LSU 4</strain>
    </source>
</reference>
<organism evidence="9 10">
    <name type="scientific">Runella slithyformis (strain ATCC 29530 / DSM 19594 / LMG 11500 / NCIMB 11436 / LSU 4)</name>
    <dbReference type="NCBI Taxonomy" id="761193"/>
    <lineage>
        <taxon>Bacteria</taxon>
        <taxon>Pseudomonadati</taxon>
        <taxon>Bacteroidota</taxon>
        <taxon>Cytophagia</taxon>
        <taxon>Cytophagales</taxon>
        <taxon>Spirosomataceae</taxon>
        <taxon>Runella</taxon>
    </lineage>
</organism>
<evidence type="ECO:0000313" key="10">
    <source>
        <dbReference type="Proteomes" id="UP000000493"/>
    </source>
</evidence>
<keyword evidence="3" id="KW-0813">Transport</keyword>
<dbReference type="GO" id="GO:0055085">
    <property type="term" value="P:transmembrane transport"/>
    <property type="evidence" value="ECO:0007669"/>
    <property type="project" value="TreeGrafter"/>
</dbReference>
<evidence type="ECO:0000256" key="6">
    <source>
        <dbReference type="ARBA" id="ARBA00022989"/>
    </source>
</evidence>
<dbReference type="EMBL" id="CP002859">
    <property type="protein sequence ID" value="AEI49081.1"/>
    <property type="molecule type" value="Genomic_DNA"/>
</dbReference>
<evidence type="ECO:0000313" key="9">
    <source>
        <dbReference type="EMBL" id="AEI49081.1"/>
    </source>
</evidence>
<evidence type="ECO:0000256" key="8">
    <source>
        <dbReference type="SAM" id="Phobius"/>
    </source>
</evidence>
<evidence type="ECO:0008006" key="11">
    <source>
        <dbReference type="Google" id="ProtNLM"/>
    </source>
</evidence>
<feature type="transmembrane region" description="Helical" evidence="8">
    <location>
        <begin position="150"/>
        <end position="170"/>
    </location>
</feature>
<sequence>MEKDAVTLPVYAKMTLVILGTVALFYILYIGKDIIVPLILAALLAILLNPAVNFLSNHKINRTLAILLSILAAALLLAALLFFIGSQLARFSDSLPLFKQKFTELYQQLLEWIGQTFNIPSNKLTGWVDKTQKEIMSQSTSVMGRTLGTLSGMLGMFLLLPVYIFLFLYYKTLLLSFISQLFQQVSSKTVAEVLTQTKALVQSYLVGLLAETAIVAALNAAGLLIIGVEYAIVLGIIGAILNVIPYIGGLIATALPMLIAITTQDTTAALWVLILFIVVQFVDNNLIVPNIVASKVKVNALVSIVAVLIGGALWGISGMFLSIPLVAILKVVFDRIDSLKPFGYLIGDDQPTVAKSLTHRTKSTAKKNEMAK</sequence>
<feature type="transmembrane region" description="Helical" evidence="8">
    <location>
        <begin position="268"/>
        <end position="288"/>
    </location>
</feature>
<proteinExistence type="inferred from homology"/>
<evidence type="ECO:0000256" key="7">
    <source>
        <dbReference type="ARBA" id="ARBA00023136"/>
    </source>
</evidence>
<evidence type="ECO:0000256" key="4">
    <source>
        <dbReference type="ARBA" id="ARBA00022475"/>
    </source>
</evidence>
<evidence type="ECO:0000256" key="5">
    <source>
        <dbReference type="ARBA" id="ARBA00022692"/>
    </source>
</evidence>
<feature type="transmembrane region" description="Helical" evidence="8">
    <location>
        <begin position="300"/>
        <end position="333"/>
    </location>
</feature>
<comment type="similarity">
    <text evidence="2">Belongs to the autoinducer-2 exporter (AI-2E) (TC 2.A.86) family.</text>
</comment>
<evidence type="ECO:0000256" key="1">
    <source>
        <dbReference type="ARBA" id="ARBA00004651"/>
    </source>
</evidence>
<evidence type="ECO:0000256" key="3">
    <source>
        <dbReference type="ARBA" id="ARBA00022448"/>
    </source>
</evidence>
<keyword evidence="10" id="KW-1185">Reference proteome</keyword>
<keyword evidence="6 8" id="KW-1133">Transmembrane helix</keyword>
<feature type="transmembrane region" description="Helical" evidence="8">
    <location>
        <begin position="34"/>
        <end position="52"/>
    </location>
</feature>
<gene>
    <name evidence="9" type="ordered locus">Runsl_2682</name>
</gene>
<dbReference type="RefSeq" id="WP_013928390.1">
    <property type="nucleotide sequence ID" value="NC_015703.1"/>
</dbReference>
<evidence type="ECO:0000256" key="2">
    <source>
        <dbReference type="ARBA" id="ARBA00009773"/>
    </source>
</evidence>
<comment type="subcellular location">
    <subcellularLocation>
        <location evidence="1">Cell membrane</location>
        <topology evidence="1">Multi-pass membrane protein</topology>
    </subcellularLocation>
</comment>
<dbReference type="InterPro" id="IPR002549">
    <property type="entry name" value="AI-2E-like"/>
</dbReference>
<protein>
    <recommendedName>
        <fullName evidence="11">AI-2E family transporter</fullName>
    </recommendedName>
</protein>
<keyword evidence="7 8" id="KW-0472">Membrane</keyword>
<feature type="transmembrane region" description="Helical" evidence="8">
    <location>
        <begin position="232"/>
        <end position="261"/>
    </location>
</feature>
<reference evidence="9 10" key="2">
    <citation type="journal article" date="2012" name="Stand. Genomic Sci.">
        <title>Complete genome sequence of the aquatic bacterium Runella slithyformis type strain (LSU 4(T)).</title>
        <authorList>
            <person name="Copeland A."/>
            <person name="Zhang X."/>
            <person name="Misra M."/>
            <person name="Lapidus A."/>
            <person name="Nolan M."/>
            <person name="Lucas S."/>
            <person name="Deshpande S."/>
            <person name="Cheng J.F."/>
            <person name="Tapia R."/>
            <person name="Goodwin L.A."/>
            <person name="Pitluck S."/>
            <person name="Liolios K."/>
            <person name="Pagani I."/>
            <person name="Ivanova N."/>
            <person name="Mikhailova N."/>
            <person name="Pati A."/>
            <person name="Chen A."/>
            <person name="Palaniappan K."/>
            <person name="Land M."/>
            <person name="Hauser L."/>
            <person name="Pan C."/>
            <person name="Jeffries C.D."/>
            <person name="Detter J.C."/>
            <person name="Brambilla E.M."/>
            <person name="Rohde M."/>
            <person name="Djao O.D."/>
            <person name="Goker M."/>
            <person name="Sikorski J."/>
            <person name="Tindall B.J."/>
            <person name="Woyke T."/>
            <person name="Bristow J."/>
            <person name="Eisen J.A."/>
            <person name="Markowitz V."/>
            <person name="Hugenholtz P."/>
            <person name="Kyrpides N.C."/>
            <person name="Klenk H.P."/>
            <person name="Mavromatis K."/>
        </authorList>
    </citation>
    <scope>NUCLEOTIDE SEQUENCE [LARGE SCALE GENOMIC DNA]</scope>
    <source>
        <strain evidence="10">ATCC 29530 / DSM 19594 / LMG 11500 / NCIMB 11436 / LSU 4</strain>
    </source>
</reference>
<dbReference type="KEGG" id="rsi:Runsl_2682"/>
<keyword evidence="4" id="KW-1003">Cell membrane</keyword>
<dbReference type="PANTHER" id="PTHR21716:SF53">
    <property type="entry name" value="PERMEASE PERM-RELATED"/>
    <property type="match status" value="1"/>
</dbReference>
<keyword evidence="5 8" id="KW-0812">Transmembrane</keyword>
<feature type="transmembrane region" description="Helical" evidence="8">
    <location>
        <begin position="10"/>
        <end position="28"/>
    </location>
</feature>
<feature type="transmembrane region" description="Helical" evidence="8">
    <location>
        <begin position="64"/>
        <end position="85"/>
    </location>
</feature>
<accession>A0A7U3ZKU7</accession>
<name>A0A7U3ZKU7_RUNSL</name>
<dbReference type="GO" id="GO:0005886">
    <property type="term" value="C:plasma membrane"/>
    <property type="evidence" value="ECO:0007669"/>
    <property type="project" value="UniProtKB-SubCell"/>
</dbReference>
<dbReference type="Pfam" id="PF01594">
    <property type="entry name" value="AI-2E_transport"/>
    <property type="match status" value="1"/>
</dbReference>